<dbReference type="GO" id="GO:0006508">
    <property type="term" value="P:proteolysis"/>
    <property type="evidence" value="ECO:0007669"/>
    <property type="project" value="InterPro"/>
</dbReference>
<keyword evidence="4" id="KW-1185">Reference proteome</keyword>
<dbReference type="RefSeq" id="WP_106988431.1">
    <property type="nucleotide sequence ID" value="NZ_DBGCOW010000058.1"/>
</dbReference>
<dbReference type="InterPro" id="IPR003709">
    <property type="entry name" value="VanY-like_core_dom"/>
</dbReference>
<keyword evidence="1" id="KW-0472">Membrane</keyword>
<evidence type="ECO:0000256" key="1">
    <source>
        <dbReference type="SAM" id="Phobius"/>
    </source>
</evidence>
<dbReference type="PANTHER" id="PTHR34385">
    <property type="entry name" value="D-ALANYL-D-ALANINE CARBOXYPEPTIDASE"/>
    <property type="match status" value="1"/>
</dbReference>
<reference evidence="4" key="1">
    <citation type="submission" date="2018-03" db="EMBL/GenBank/DDBJ databases">
        <title>Lachnoclostridium SNUG30370 gen.nov., sp.nov., isolated from human faeces.</title>
        <authorList>
            <person name="Seo B."/>
            <person name="Jeon K."/>
            <person name="Ko G."/>
        </authorList>
    </citation>
    <scope>NUCLEOTIDE SEQUENCE [LARGE SCALE GENOMIC DNA]</scope>
    <source>
        <strain evidence="4">SNUG30370</strain>
    </source>
</reference>
<keyword evidence="1" id="KW-0812">Transmembrane</keyword>
<name>A0A2T3FVW6_9FIRM</name>
<protein>
    <recommendedName>
        <fullName evidence="2">D-alanyl-D-alanine carboxypeptidase-like core domain-containing protein</fullName>
    </recommendedName>
</protein>
<dbReference type="InterPro" id="IPR052179">
    <property type="entry name" value="DD-CPase-like"/>
</dbReference>
<dbReference type="AlphaFoldDB" id="A0A2T3FVW6"/>
<dbReference type="InterPro" id="IPR058193">
    <property type="entry name" value="VanY/YodJ_core_dom"/>
</dbReference>
<dbReference type="GO" id="GO:0008233">
    <property type="term" value="F:peptidase activity"/>
    <property type="evidence" value="ECO:0007669"/>
    <property type="project" value="InterPro"/>
</dbReference>
<dbReference type="GeneID" id="77471405"/>
<dbReference type="InterPro" id="IPR009045">
    <property type="entry name" value="Zn_M74/Hedgehog-like"/>
</dbReference>
<dbReference type="Pfam" id="PF02557">
    <property type="entry name" value="VanY"/>
    <property type="match status" value="1"/>
</dbReference>
<accession>A0A2T3FVW6</accession>
<comment type="caution">
    <text evidence="3">The sequence shown here is derived from an EMBL/GenBank/DDBJ whole genome shotgun (WGS) entry which is preliminary data.</text>
</comment>
<feature type="transmembrane region" description="Helical" evidence="1">
    <location>
        <begin position="29"/>
        <end position="49"/>
    </location>
</feature>
<dbReference type="EMBL" id="PYLP01000014">
    <property type="protein sequence ID" value="PST39428.1"/>
    <property type="molecule type" value="Genomic_DNA"/>
</dbReference>
<feature type="domain" description="D-alanyl-D-alanine carboxypeptidase-like core" evidence="2">
    <location>
        <begin position="262"/>
        <end position="390"/>
    </location>
</feature>
<evidence type="ECO:0000313" key="3">
    <source>
        <dbReference type="EMBL" id="PST39428.1"/>
    </source>
</evidence>
<organism evidence="3 4">
    <name type="scientific">Faecalibacillus faecis</name>
    <dbReference type="NCBI Taxonomy" id="1982628"/>
    <lineage>
        <taxon>Bacteria</taxon>
        <taxon>Bacillati</taxon>
        <taxon>Bacillota</taxon>
        <taxon>Erysipelotrichia</taxon>
        <taxon>Erysipelotrichales</taxon>
        <taxon>Coprobacillaceae</taxon>
        <taxon>Faecalibacillus</taxon>
    </lineage>
</organism>
<dbReference type="PANTHER" id="PTHR34385:SF1">
    <property type="entry name" value="PEPTIDOGLYCAN L-ALANYL-D-GLUTAMATE ENDOPEPTIDASE CWLK"/>
    <property type="match status" value="1"/>
</dbReference>
<evidence type="ECO:0000313" key="4">
    <source>
        <dbReference type="Proteomes" id="UP000241201"/>
    </source>
</evidence>
<evidence type="ECO:0000259" key="2">
    <source>
        <dbReference type="Pfam" id="PF02557"/>
    </source>
</evidence>
<dbReference type="CDD" id="cd14852">
    <property type="entry name" value="LD-carboxypeptidase"/>
    <property type="match status" value="1"/>
</dbReference>
<sequence length="419" mass="48832">MGLFRKKKMDYGYYSSYSSKRRRLRVDRAALAVIAGILLVVGIVVYFNFNRIQFLVKGYSWSTTSELVRSFDNDEEKELLSHDKMTHILKWIDNSNKVTLYDEYERFYALHKELAYDDLVEVADYIFENQVPTLHQLGYKDSTIWKMLEDGAGKSDLQYLVDNKLSNSQTAPFRKVKGYNLKKINDYIEKYKEVKDYNYAVNIVNYPFIVSSNGDTKEKYDITNPDDLLTLVKKGFYLNDYEPKDLVNVDSEYVAPTCDHPQLRKVAANALIKMIKDAEKEDMHLLLNSGYRSYEEQTKIYDETQQKYGEVYAKEYVATPGASEHQTGLGIDMTSQSVVDKQRLVFGDTVEYKWVVKNCAKYGFIIRFTEGTDGITGISHEPWHLRYVGKDVAKEIMNKNWTLEEYCLYKNAIPKYKKD</sequence>
<dbReference type="Proteomes" id="UP000241201">
    <property type="component" value="Unassembled WGS sequence"/>
</dbReference>
<dbReference type="SUPFAM" id="SSF55166">
    <property type="entry name" value="Hedgehog/DD-peptidase"/>
    <property type="match status" value="1"/>
</dbReference>
<proteinExistence type="predicted"/>
<dbReference type="Gene3D" id="3.30.1380.10">
    <property type="match status" value="1"/>
</dbReference>
<keyword evidence="1" id="KW-1133">Transmembrane helix</keyword>
<gene>
    <name evidence="3" type="ORF">C7U55_09895</name>
</gene>